<dbReference type="RefSeq" id="WP_394511379.1">
    <property type="nucleotide sequence ID" value="NZ_JBIGHX010000004.1"/>
</dbReference>
<dbReference type="Proteomes" id="UP001606302">
    <property type="component" value="Unassembled WGS sequence"/>
</dbReference>
<comment type="caution">
    <text evidence="1">The sequence shown here is derived from an EMBL/GenBank/DDBJ whole genome shotgun (WGS) entry which is preliminary data.</text>
</comment>
<keyword evidence="2" id="KW-1185">Reference proteome</keyword>
<organism evidence="1 2">
    <name type="scientific">Pelomonas lactea</name>
    <dbReference type="NCBI Taxonomy" id="3299030"/>
    <lineage>
        <taxon>Bacteria</taxon>
        <taxon>Pseudomonadati</taxon>
        <taxon>Pseudomonadota</taxon>
        <taxon>Betaproteobacteria</taxon>
        <taxon>Burkholderiales</taxon>
        <taxon>Sphaerotilaceae</taxon>
        <taxon>Roseateles</taxon>
    </lineage>
</organism>
<evidence type="ECO:0000313" key="1">
    <source>
        <dbReference type="EMBL" id="MFG6462510.1"/>
    </source>
</evidence>
<sequence length="196" mass="21421">MSEDFSAEIAAAAARLIVDEGMDWGPAKQRAARDLGAPRAALPGNDVVEDAVREHIAIFHAETQPGELRALRELAAVWMARLADFRPHLTGAVWRGTATRLSNIHLQLYCDDSKAAEIALLNRGVDFDVAETTANRRQVDMLVLDTPCPALNERVTLCLTVLDFDDLRGALKPDARGLTERGDLAALQKLLEEDPS</sequence>
<evidence type="ECO:0000313" key="2">
    <source>
        <dbReference type="Proteomes" id="UP001606302"/>
    </source>
</evidence>
<name>A0ABW7GL36_9BURK</name>
<proteinExistence type="predicted"/>
<reference evidence="1 2" key="1">
    <citation type="submission" date="2024-08" db="EMBL/GenBank/DDBJ databases">
        <authorList>
            <person name="Lu H."/>
        </authorList>
    </citation>
    <scope>NUCLEOTIDE SEQUENCE [LARGE SCALE GENOMIC DNA]</scope>
    <source>
        <strain evidence="1 2">DXS20W</strain>
    </source>
</reference>
<dbReference type="EMBL" id="JBIGHX010000004">
    <property type="protein sequence ID" value="MFG6462510.1"/>
    <property type="molecule type" value="Genomic_DNA"/>
</dbReference>
<gene>
    <name evidence="1" type="ORF">ACG04Q_13105</name>
</gene>
<evidence type="ECO:0008006" key="3">
    <source>
        <dbReference type="Google" id="ProtNLM"/>
    </source>
</evidence>
<accession>A0ABW7GL36</accession>
<protein>
    <recommendedName>
        <fullName evidence="3">UDP-N-acetylmuramate--alanine ligase</fullName>
    </recommendedName>
</protein>